<keyword evidence="3" id="KW-1185">Reference proteome</keyword>
<proteinExistence type="predicted"/>
<keyword evidence="1" id="KW-0732">Signal</keyword>
<dbReference type="EMBL" id="ML120417">
    <property type="protein sequence ID" value="RPA96138.1"/>
    <property type="molecule type" value="Genomic_DNA"/>
</dbReference>
<evidence type="ECO:0000313" key="2">
    <source>
        <dbReference type="EMBL" id="RPA96138.1"/>
    </source>
</evidence>
<dbReference type="OrthoDB" id="10440714at2759"/>
<feature type="chain" id="PRO_5018330504" description="Cyanovirin-N domain-containing protein" evidence="1">
    <location>
        <begin position="23"/>
        <end position="149"/>
    </location>
</feature>
<dbReference type="AlphaFoldDB" id="A0A3N4JGN2"/>
<accession>A0A3N4JGN2</accession>
<protein>
    <recommendedName>
        <fullName evidence="4">Cyanovirin-N domain-containing protein</fullName>
    </recommendedName>
</protein>
<sequence>MLFDPTPLLPLFFLSLSGIANALPSEPEDARLEPRLAAAQYICETSAASPPVTEVNATLEYFSRGDVGITCTRDLPYLGKGPDCLIPIGVTKARVSICDSYGRWLTCKDVAAHGQILIEKCAQEIGGVKRVGGKVLLPKGMVVNVYGEN</sequence>
<gene>
    <name evidence="2" type="ORF">L873DRAFT_1811761</name>
</gene>
<organism evidence="2 3">
    <name type="scientific">Choiromyces venosus 120613-1</name>
    <dbReference type="NCBI Taxonomy" id="1336337"/>
    <lineage>
        <taxon>Eukaryota</taxon>
        <taxon>Fungi</taxon>
        <taxon>Dikarya</taxon>
        <taxon>Ascomycota</taxon>
        <taxon>Pezizomycotina</taxon>
        <taxon>Pezizomycetes</taxon>
        <taxon>Pezizales</taxon>
        <taxon>Tuberaceae</taxon>
        <taxon>Choiromyces</taxon>
    </lineage>
</organism>
<feature type="signal peptide" evidence="1">
    <location>
        <begin position="1"/>
        <end position="22"/>
    </location>
</feature>
<name>A0A3N4JGN2_9PEZI</name>
<evidence type="ECO:0008006" key="4">
    <source>
        <dbReference type="Google" id="ProtNLM"/>
    </source>
</evidence>
<evidence type="ECO:0000256" key="1">
    <source>
        <dbReference type="SAM" id="SignalP"/>
    </source>
</evidence>
<evidence type="ECO:0000313" key="3">
    <source>
        <dbReference type="Proteomes" id="UP000276215"/>
    </source>
</evidence>
<dbReference type="Proteomes" id="UP000276215">
    <property type="component" value="Unassembled WGS sequence"/>
</dbReference>
<reference evidence="2 3" key="1">
    <citation type="journal article" date="2018" name="Nat. Ecol. Evol.">
        <title>Pezizomycetes genomes reveal the molecular basis of ectomycorrhizal truffle lifestyle.</title>
        <authorList>
            <person name="Murat C."/>
            <person name="Payen T."/>
            <person name="Noel B."/>
            <person name="Kuo A."/>
            <person name="Morin E."/>
            <person name="Chen J."/>
            <person name="Kohler A."/>
            <person name="Krizsan K."/>
            <person name="Balestrini R."/>
            <person name="Da Silva C."/>
            <person name="Montanini B."/>
            <person name="Hainaut M."/>
            <person name="Levati E."/>
            <person name="Barry K.W."/>
            <person name="Belfiori B."/>
            <person name="Cichocki N."/>
            <person name="Clum A."/>
            <person name="Dockter R.B."/>
            <person name="Fauchery L."/>
            <person name="Guy J."/>
            <person name="Iotti M."/>
            <person name="Le Tacon F."/>
            <person name="Lindquist E.A."/>
            <person name="Lipzen A."/>
            <person name="Malagnac F."/>
            <person name="Mello A."/>
            <person name="Molinier V."/>
            <person name="Miyauchi S."/>
            <person name="Poulain J."/>
            <person name="Riccioni C."/>
            <person name="Rubini A."/>
            <person name="Sitrit Y."/>
            <person name="Splivallo R."/>
            <person name="Traeger S."/>
            <person name="Wang M."/>
            <person name="Zifcakova L."/>
            <person name="Wipf D."/>
            <person name="Zambonelli A."/>
            <person name="Paolocci F."/>
            <person name="Nowrousian M."/>
            <person name="Ottonello S."/>
            <person name="Baldrian P."/>
            <person name="Spatafora J.W."/>
            <person name="Henrissat B."/>
            <person name="Nagy L.G."/>
            <person name="Aury J.M."/>
            <person name="Wincker P."/>
            <person name="Grigoriev I.V."/>
            <person name="Bonfante P."/>
            <person name="Martin F.M."/>
        </authorList>
    </citation>
    <scope>NUCLEOTIDE SEQUENCE [LARGE SCALE GENOMIC DNA]</scope>
    <source>
        <strain evidence="2 3">120613-1</strain>
    </source>
</reference>